<proteinExistence type="predicted"/>
<dbReference type="EMBL" id="LJHD01000009">
    <property type="protein sequence ID" value="ONI46505.1"/>
    <property type="molecule type" value="Genomic_DNA"/>
</dbReference>
<protein>
    <submittedName>
        <fullName evidence="1">Signal peptidase II</fullName>
    </submittedName>
</protein>
<name>A0ACC8XJ80_9FIRM</name>
<evidence type="ECO:0000313" key="2">
    <source>
        <dbReference type="Proteomes" id="UP000188637"/>
    </source>
</evidence>
<sequence length="155" mass="17877">MQMMITFFLIAFLVILDQIVKFWTVNVLKVNGPIKVWPDVFHLTYVENRGAAFGMLQNRQWLFVVITIIVLIAIIIYWRHIPNDKIGKWTKIALLFTISGAIGNLIDRVRLGFVVDMFYFKLIDFPVFNVADVCVVTGTILLIPLMLLSEDKKSE</sequence>
<comment type="caution">
    <text evidence="1">The sequence shown here is derived from an EMBL/GenBank/DDBJ whole genome shotgun (WGS) entry which is preliminary data.</text>
</comment>
<keyword evidence="2" id="KW-1185">Reference proteome</keyword>
<gene>
    <name evidence="1" type="ORF">AN640_03350</name>
</gene>
<organism evidence="1 2">
    <name type="scientific">Candidatus Epulonipiscium fishelsonii</name>
    <dbReference type="NCBI Taxonomy" id="77094"/>
    <lineage>
        <taxon>Bacteria</taxon>
        <taxon>Bacillati</taxon>
        <taxon>Bacillota</taxon>
        <taxon>Clostridia</taxon>
        <taxon>Lachnospirales</taxon>
        <taxon>Lachnospiraceae</taxon>
        <taxon>Candidatus Epulonipiscium</taxon>
    </lineage>
</organism>
<dbReference type="Proteomes" id="UP000188637">
    <property type="component" value="Unassembled WGS sequence"/>
</dbReference>
<accession>A0ACC8XJ80</accession>
<reference evidence="1" key="1">
    <citation type="submission" date="2016-08" db="EMBL/GenBank/DDBJ databases">
        <authorList>
            <person name="Ngugi D.K."/>
            <person name="Miyake S."/>
            <person name="Stingl U."/>
        </authorList>
    </citation>
    <scope>NUCLEOTIDE SEQUENCE</scope>
    <source>
        <strain evidence="1">SCG-D08WGA-EpuloA1</strain>
    </source>
</reference>
<evidence type="ECO:0000313" key="1">
    <source>
        <dbReference type="EMBL" id="ONI46505.1"/>
    </source>
</evidence>